<evidence type="ECO:0000256" key="9">
    <source>
        <dbReference type="SAM" id="MobiDB-lite"/>
    </source>
</evidence>
<comment type="subcellular location">
    <subcellularLocation>
        <location evidence="1">Nucleus</location>
        <location evidence="1">Nucleolus</location>
    </subcellularLocation>
</comment>
<evidence type="ECO:0000256" key="6">
    <source>
        <dbReference type="ARBA" id="ARBA00023015"/>
    </source>
</evidence>
<dbReference type="eggNOG" id="ENOG502QVH6">
    <property type="taxonomic scope" value="Eukaryota"/>
</dbReference>
<keyword evidence="3" id="KW-0678">Repressor</keyword>
<evidence type="ECO:0000256" key="8">
    <source>
        <dbReference type="ARBA" id="ARBA00023242"/>
    </source>
</evidence>
<evidence type="ECO:0000313" key="12">
    <source>
        <dbReference type="Proteomes" id="UP000032141"/>
    </source>
</evidence>
<dbReference type="InterPro" id="IPR041232">
    <property type="entry name" value="NPL"/>
</dbReference>
<dbReference type="AlphaFoldDB" id="A0A0D3EDB6"/>
<dbReference type="OMA" id="YVNIDWN"/>
<evidence type="ECO:0000256" key="3">
    <source>
        <dbReference type="ARBA" id="ARBA00022491"/>
    </source>
</evidence>
<dbReference type="OrthoDB" id="2019803at2759"/>
<evidence type="ECO:0000256" key="1">
    <source>
        <dbReference type="ARBA" id="ARBA00004604"/>
    </source>
</evidence>
<dbReference type="KEGG" id="boe:106313847"/>
<name>A0A0D3EDB6_BRAOL</name>
<keyword evidence="5" id="KW-0156">Chromatin regulator</keyword>
<feature type="compositionally biased region" description="Basic and acidic residues" evidence="9">
    <location>
        <begin position="121"/>
        <end position="135"/>
    </location>
</feature>
<evidence type="ECO:0000256" key="2">
    <source>
        <dbReference type="ARBA" id="ARBA00006673"/>
    </source>
</evidence>
<dbReference type="EnsemblPlants" id="Bo9g148250.1">
    <property type="protein sequence ID" value="Bo9g148250.1"/>
    <property type="gene ID" value="Bo9g148250"/>
</dbReference>
<feature type="domain" description="Nucleoplasmin-like" evidence="10">
    <location>
        <begin position="3"/>
        <end position="90"/>
    </location>
</feature>
<dbReference type="HOGENOM" id="CLU_061903_0_0_1"/>
<dbReference type="GO" id="GO:0006325">
    <property type="term" value="P:chromatin organization"/>
    <property type="evidence" value="ECO:0007669"/>
    <property type="project" value="UniProtKB-KW"/>
</dbReference>
<feature type="compositionally biased region" description="Polar residues" evidence="9">
    <location>
        <begin position="182"/>
        <end position="194"/>
    </location>
</feature>
<dbReference type="STRING" id="109376.A0A0D3EDB6"/>
<proteinExistence type="inferred from homology"/>
<feature type="compositionally biased region" description="Low complexity" evidence="9">
    <location>
        <begin position="238"/>
        <end position="255"/>
    </location>
</feature>
<organism evidence="11 12">
    <name type="scientific">Brassica oleracea var. oleracea</name>
    <dbReference type="NCBI Taxonomy" id="109376"/>
    <lineage>
        <taxon>Eukaryota</taxon>
        <taxon>Viridiplantae</taxon>
        <taxon>Streptophyta</taxon>
        <taxon>Embryophyta</taxon>
        <taxon>Tracheophyta</taxon>
        <taxon>Spermatophyta</taxon>
        <taxon>Magnoliopsida</taxon>
        <taxon>eudicotyledons</taxon>
        <taxon>Gunneridae</taxon>
        <taxon>Pentapetalae</taxon>
        <taxon>rosids</taxon>
        <taxon>malvids</taxon>
        <taxon>Brassicales</taxon>
        <taxon>Brassicaceae</taxon>
        <taxon>Brassiceae</taxon>
        <taxon>Brassica</taxon>
    </lineage>
</organism>
<dbReference type="GO" id="GO:0005730">
    <property type="term" value="C:nucleolus"/>
    <property type="evidence" value="ECO:0007669"/>
    <property type="project" value="UniProtKB-SubCell"/>
</dbReference>
<keyword evidence="6" id="KW-0805">Transcription regulation</keyword>
<dbReference type="Gramene" id="Bo9g148250.1">
    <property type="protein sequence ID" value="Bo9g148250.1"/>
    <property type="gene ID" value="Bo9g148250"/>
</dbReference>
<feature type="region of interest" description="Disordered" evidence="9">
    <location>
        <begin position="113"/>
        <end position="266"/>
    </location>
</feature>
<evidence type="ECO:0000256" key="5">
    <source>
        <dbReference type="ARBA" id="ARBA00022853"/>
    </source>
</evidence>
<dbReference type="Proteomes" id="UP000032141">
    <property type="component" value="Chromosome C9"/>
</dbReference>
<keyword evidence="7" id="KW-0804">Transcription</keyword>
<dbReference type="RefSeq" id="XP_013607222.1">
    <property type="nucleotide sequence ID" value="XM_013751768.1"/>
</dbReference>
<dbReference type="FunFam" id="2.60.120.340:FF:000004">
    <property type="entry name" value="Histone deacetylase HDT1"/>
    <property type="match status" value="1"/>
</dbReference>
<keyword evidence="4" id="KW-0378">Hydrolase</keyword>
<dbReference type="GO" id="GO:0016787">
    <property type="term" value="F:hydrolase activity"/>
    <property type="evidence" value="ECO:0007669"/>
    <property type="project" value="UniProtKB-KW"/>
</dbReference>
<evidence type="ECO:0000259" key="10">
    <source>
        <dbReference type="Pfam" id="PF17800"/>
    </source>
</evidence>
<accession>A0A0D3EDB6</accession>
<evidence type="ECO:0000256" key="4">
    <source>
        <dbReference type="ARBA" id="ARBA00022801"/>
    </source>
</evidence>
<keyword evidence="12" id="KW-1185">Reference proteome</keyword>
<dbReference type="Pfam" id="PF17800">
    <property type="entry name" value="NPL"/>
    <property type="match status" value="1"/>
</dbReference>
<reference evidence="11" key="2">
    <citation type="submission" date="2015-03" db="UniProtKB">
        <authorList>
            <consortium name="EnsemblPlants"/>
        </authorList>
    </citation>
    <scope>IDENTIFICATION</scope>
</reference>
<keyword evidence="8" id="KW-0539">Nucleus</keyword>
<protein>
    <recommendedName>
        <fullName evidence="10">Nucleoplasmin-like domain-containing protein</fullName>
    </recommendedName>
</protein>
<feature type="compositionally biased region" description="Acidic residues" evidence="9">
    <location>
        <begin position="164"/>
        <end position="176"/>
    </location>
</feature>
<dbReference type="GeneID" id="106313847"/>
<dbReference type="Gene3D" id="2.60.120.340">
    <property type="entry name" value="Nucleoplasmin core domain"/>
    <property type="match status" value="1"/>
</dbReference>
<feature type="compositionally biased region" description="Basic residues" evidence="9">
    <location>
        <begin position="256"/>
        <end position="266"/>
    </location>
</feature>
<comment type="similarity">
    <text evidence="2">Belongs to the histone deacetylase HD2 family.</text>
</comment>
<evidence type="ECO:0000313" key="11">
    <source>
        <dbReference type="EnsemblPlants" id="Bo9g148250.1"/>
    </source>
</evidence>
<evidence type="ECO:0000256" key="7">
    <source>
        <dbReference type="ARBA" id="ARBA00023163"/>
    </source>
</evidence>
<dbReference type="SMR" id="A0A0D3EDB6"/>
<feature type="compositionally biased region" description="Acidic residues" evidence="9">
    <location>
        <begin position="136"/>
        <end position="156"/>
    </location>
</feature>
<sequence>MEFWGAEVKAGMPLKVRPQVDHLIHLSQATIDGAKKGESGLLYVNIDWNKYVIGTLSQDHIPQISFDLVFEQEFELSHSLSQGSVHFVGYKSPNIDQEDYPSDSEEGEVLAVPATSNVVKADSKPKAKPAEVKPESDEDEDDESEEEEDDSEDDGPDPEKVMEVDEDEEEDSEEEEAPKQPAPSNKRTATASVSKTPVPAKKTKTAVAATPQKTEEKKKKGGHAATPHPAKKGGKNANQNPKSGGQSSGGNNKQGNKGKGKVKGRA</sequence>
<feature type="compositionally biased region" description="Low complexity" evidence="9">
    <location>
        <begin position="195"/>
        <end position="211"/>
    </location>
</feature>
<reference evidence="11 12" key="1">
    <citation type="journal article" date="2014" name="Genome Biol.">
        <title>Transcriptome and methylome profiling reveals relics of genome dominance in the mesopolyploid Brassica oleracea.</title>
        <authorList>
            <person name="Parkin I.A."/>
            <person name="Koh C."/>
            <person name="Tang H."/>
            <person name="Robinson S.J."/>
            <person name="Kagale S."/>
            <person name="Clarke W.E."/>
            <person name="Town C.D."/>
            <person name="Nixon J."/>
            <person name="Krishnakumar V."/>
            <person name="Bidwell S.L."/>
            <person name="Denoeud F."/>
            <person name="Belcram H."/>
            <person name="Links M.G."/>
            <person name="Just J."/>
            <person name="Clarke C."/>
            <person name="Bender T."/>
            <person name="Huebert T."/>
            <person name="Mason A.S."/>
            <person name="Pires J.C."/>
            <person name="Barker G."/>
            <person name="Moore J."/>
            <person name="Walley P.G."/>
            <person name="Manoli S."/>
            <person name="Batley J."/>
            <person name="Edwards D."/>
            <person name="Nelson M.N."/>
            <person name="Wang X."/>
            <person name="Paterson A.H."/>
            <person name="King G."/>
            <person name="Bancroft I."/>
            <person name="Chalhoub B."/>
            <person name="Sharpe A.G."/>
        </authorList>
    </citation>
    <scope>NUCLEOTIDE SEQUENCE</scope>
    <source>
        <strain evidence="11 12">cv. TO1000</strain>
    </source>
</reference>